<gene>
    <name evidence="1" type="ORF">M514_27700</name>
</gene>
<dbReference type="PANTHER" id="PTHR47481:SF7">
    <property type="entry name" value="CCHC-TYPE DOMAIN-CONTAINING PROTEIN"/>
    <property type="match status" value="1"/>
</dbReference>
<evidence type="ECO:0000313" key="1">
    <source>
        <dbReference type="EMBL" id="KFD60119.1"/>
    </source>
</evidence>
<name>A0A085MSC3_9BILA</name>
<dbReference type="EMBL" id="KL367693">
    <property type="protein sequence ID" value="KFD60119.1"/>
    <property type="molecule type" value="Genomic_DNA"/>
</dbReference>
<dbReference type="Proteomes" id="UP000030758">
    <property type="component" value="Unassembled WGS sequence"/>
</dbReference>
<proteinExistence type="predicted"/>
<organism evidence="1">
    <name type="scientific">Trichuris suis</name>
    <name type="common">pig whipworm</name>
    <dbReference type="NCBI Taxonomy" id="68888"/>
    <lineage>
        <taxon>Eukaryota</taxon>
        <taxon>Metazoa</taxon>
        <taxon>Ecdysozoa</taxon>
        <taxon>Nematoda</taxon>
        <taxon>Enoplea</taxon>
        <taxon>Dorylaimia</taxon>
        <taxon>Trichinellida</taxon>
        <taxon>Trichuridae</taxon>
        <taxon>Trichuris</taxon>
    </lineage>
</organism>
<dbReference type="PANTHER" id="PTHR47481">
    <property type="match status" value="1"/>
</dbReference>
<dbReference type="AlphaFoldDB" id="A0A085MSC3"/>
<dbReference type="Pfam" id="PF14223">
    <property type="entry name" value="Retrotran_gag_2"/>
    <property type="match status" value="1"/>
</dbReference>
<sequence>MDPERIIAQSGSPAQYPSIEKLNGSNYASWSFQMKLVLMECDLWTTVQPGEELKDTNDHRTLRLHECRQEKAFAKICPALGNEQQQHVQHLNSPKDVWEELQRLYAPKDSRLRILQLRRQLYSEKLETHESMDSYLGKMNHLVSELTYVGDRIDDGDLAMTILYGLPENWNIMVSSICNLPESEFCCATVKRRLIAEWARRIENSSGRAEAMTATTIENGQSSTAKEQTRLFQMWKHGSFREGLFAQSKEPRGTHQVSERETEKCSPLQHVRFVWHSCRPQVERLDYRFWSNAPHVP</sequence>
<reference evidence="1" key="1">
    <citation type="journal article" date="2014" name="Nat. Genet.">
        <title>Genome and transcriptome of the porcine whipworm Trichuris suis.</title>
        <authorList>
            <person name="Jex A.R."/>
            <person name="Nejsum P."/>
            <person name="Schwarz E.M."/>
            <person name="Hu L."/>
            <person name="Young N.D."/>
            <person name="Hall R.S."/>
            <person name="Korhonen P.K."/>
            <person name="Liao S."/>
            <person name="Thamsborg S."/>
            <person name="Xia J."/>
            <person name="Xu P."/>
            <person name="Wang S."/>
            <person name="Scheerlinck J.P."/>
            <person name="Hofmann A."/>
            <person name="Sternberg P.W."/>
            <person name="Wang J."/>
            <person name="Gasser R.B."/>
        </authorList>
    </citation>
    <scope>NUCLEOTIDE SEQUENCE [LARGE SCALE GENOMIC DNA]</scope>
    <source>
        <strain evidence="1">DCEP-RM93F</strain>
    </source>
</reference>
<accession>A0A085MSC3</accession>
<protein>
    <submittedName>
        <fullName evidence="1">Uncharacterized protein</fullName>
    </submittedName>
</protein>